<sequence length="340" mass="37378">MPTPVQSESPWPHRLAMLLVCATFPLIWIGGLVTTTKSGMAVPDWPSTYGYNMFLYPWQTWVFGPYDLFLEHGHRLLASTVGMLCIAFLVLAIWRKDKSLIWLGVIALVLVLSQGVLGGLRVVWDKTTIARVHGCVGPLFFGFLVYLECFTSKRLRLMSPLDSSRSGSYLRLSIGFMVVAFLQIVLGSLIRHVPLSMTHGAFRAALLFHVITAFLVVVSAIAICFTAWRDSQGQRSIRFTSTFAVLLIVGQIVLGIAAYTVKYGWPTFLPGGAYFGSFVVQWESALQSMIVTGHVAVGSLILACSVMLVAYCLRCYSIASSQANSSPAKHTRNPGKEVMA</sequence>
<keyword evidence="6" id="KW-0560">Oxidoreductase</keyword>
<keyword evidence="8" id="KW-0350">Heme biosynthesis</keyword>
<accession>A0A2S8G4A2</accession>
<organism evidence="13 14">
    <name type="scientific">Blastopirellula marina</name>
    <dbReference type="NCBI Taxonomy" id="124"/>
    <lineage>
        <taxon>Bacteria</taxon>
        <taxon>Pseudomonadati</taxon>
        <taxon>Planctomycetota</taxon>
        <taxon>Planctomycetia</taxon>
        <taxon>Pirellulales</taxon>
        <taxon>Pirellulaceae</taxon>
        <taxon>Blastopirellula</taxon>
    </lineage>
</organism>
<feature type="transmembrane region" description="Helical" evidence="12">
    <location>
        <begin position="240"/>
        <end position="265"/>
    </location>
</feature>
<feature type="transmembrane region" description="Helical" evidence="12">
    <location>
        <begin position="206"/>
        <end position="228"/>
    </location>
</feature>
<evidence type="ECO:0000256" key="12">
    <source>
        <dbReference type="SAM" id="Phobius"/>
    </source>
</evidence>
<keyword evidence="9 12" id="KW-0472">Membrane</keyword>
<dbReference type="OrthoDB" id="128939at2"/>
<evidence type="ECO:0000256" key="8">
    <source>
        <dbReference type="ARBA" id="ARBA00023133"/>
    </source>
</evidence>
<feature type="transmembrane region" description="Helical" evidence="12">
    <location>
        <begin position="130"/>
        <end position="147"/>
    </location>
</feature>
<evidence type="ECO:0000256" key="7">
    <source>
        <dbReference type="ARBA" id="ARBA00023004"/>
    </source>
</evidence>
<keyword evidence="7" id="KW-0408">Iron</keyword>
<comment type="caution">
    <text evidence="13">The sequence shown here is derived from an EMBL/GenBank/DDBJ whole genome shotgun (WGS) entry which is preliminary data.</text>
</comment>
<dbReference type="PANTHER" id="PTHR35457:SF1">
    <property type="entry name" value="HEME A SYNTHASE"/>
    <property type="match status" value="1"/>
</dbReference>
<evidence type="ECO:0000256" key="5">
    <source>
        <dbReference type="ARBA" id="ARBA00022989"/>
    </source>
</evidence>
<evidence type="ECO:0000256" key="10">
    <source>
        <dbReference type="ARBA" id="ARBA00023157"/>
    </source>
</evidence>
<proteinExistence type="predicted"/>
<evidence type="ECO:0000256" key="2">
    <source>
        <dbReference type="ARBA" id="ARBA00022475"/>
    </source>
</evidence>
<dbReference type="GO" id="GO:0006784">
    <property type="term" value="P:heme A biosynthetic process"/>
    <property type="evidence" value="ECO:0007669"/>
    <property type="project" value="InterPro"/>
</dbReference>
<keyword evidence="4" id="KW-0479">Metal-binding</keyword>
<dbReference type="InterPro" id="IPR050450">
    <property type="entry name" value="COX15/CtaA_HemeA_synthase"/>
</dbReference>
<protein>
    <submittedName>
        <fullName evidence="13">Cytochrome oxidase assembly protein</fullName>
    </submittedName>
</protein>
<name>A0A2S8G4A2_9BACT</name>
<dbReference type="Pfam" id="PF02628">
    <property type="entry name" value="COX15-CtaA"/>
    <property type="match status" value="1"/>
</dbReference>
<keyword evidence="5 12" id="KW-1133">Transmembrane helix</keyword>
<feature type="transmembrane region" description="Helical" evidence="12">
    <location>
        <begin position="76"/>
        <end position="94"/>
    </location>
</feature>
<evidence type="ECO:0000313" key="14">
    <source>
        <dbReference type="Proteomes" id="UP000240009"/>
    </source>
</evidence>
<dbReference type="EMBL" id="PUIA01000016">
    <property type="protein sequence ID" value="PQO39276.1"/>
    <property type="molecule type" value="Genomic_DNA"/>
</dbReference>
<keyword evidence="10" id="KW-1015">Disulfide bond</keyword>
<keyword evidence="3 12" id="KW-0812">Transmembrane</keyword>
<dbReference type="InterPro" id="IPR003780">
    <property type="entry name" value="COX15/CtaA_fam"/>
</dbReference>
<evidence type="ECO:0000256" key="3">
    <source>
        <dbReference type="ARBA" id="ARBA00022692"/>
    </source>
</evidence>
<feature type="transmembrane region" description="Helical" evidence="12">
    <location>
        <begin position="15"/>
        <end position="33"/>
    </location>
</feature>
<evidence type="ECO:0000256" key="6">
    <source>
        <dbReference type="ARBA" id="ARBA00023002"/>
    </source>
</evidence>
<dbReference type="GO" id="GO:0016020">
    <property type="term" value="C:membrane"/>
    <property type="evidence" value="ECO:0007669"/>
    <property type="project" value="UniProtKB-SubCell"/>
</dbReference>
<dbReference type="PANTHER" id="PTHR35457">
    <property type="entry name" value="HEME A SYNTHASE"/>
    <property type="match status" value="1"/>
</dbReference>
<comment type="subcellular location">
    <subcellularLocation>
        <location evidence="1">Membrane</location>
        <topology evidence="1">Multi-pass membrane protein</topology>
    </subcellularLocation>
</comment>
<reference evidence="13 14" key="1">
    <citation type="submission" date="2018-02" db="EMBL/GenBank/DDBJ databases">
        <title>Comparative genomes isolates from brazilian mangrove.</title>
        <authorList>
            <person name="Araujo J.E."/>
            <person name="Taketani R.G."/>
            <person name="Silva M.C.P."/>
            <person name="Loureco M.V."/>
            <person name="Andreote F.D."/>
        </authorList>
    </citation>
    <scope>NUCLEOTIDE SEQUENCE [LARGE SCALE GENOMIC DNA]</scope>
    <source>
        <strain evidence="13 14">HEX-2 MGV</strain>
    </source>
</reference>
<dbReference type="GO" id="GO:0046872">
    <property type="term" value="F:metal ion binding"/>
    <property type="evidence" value="ECO:0007669"/>
    <property type="project" value="UniProtKB-KW"/>
</dbReference>
<evidence type="ECO:0000256" key="1">
    <source>
        <dbReference type="ARBA" id="ARBA00004141"/>
    </source>
</evidence>
<dbReference type="RefSeq" id="WP_105350624.1">
    <property type="nucleotide sequence ID" value="NZ_PUIA01000016.1"/>
</dbReference>
<feature type="transmembrane region" description="Helical" evidence="12">
    <location>
        <begin position="168"/>
        <end position="186"/>
    </location>
</feature>
<feature type="transmembrane region" description="Helical" evidence="12">
    <location>
        <begin position="101"/>
        <end position="124"/>
    </location>
</feature>
<evidence type="ECO:0000313" key="13">
    <source>
        <dbReference type="EMBL" id="PQO39276.1"/>
    </source>
</evidence>
<gene>
    <name evidence="13" type="ORF">C5Y96_05310</name>
</gene>
<evidence type="ECO:0000256" key="4">
    <source>
        <dbReference type="ARBA" id="ARBA00022723"/>
    </source>
</evidence>
<keyword evidence="2" id="KW-1003">Cell membrane</keyword>
<dbReference type="GO" id="GO:0016491">
    <property type="term" value="F:oxidoreductase activity"/>
    <property type="evidence" value="ECO:0007669"/>
    <property type="project" value="UniProtKB-KW"/>
</dbReference>
<dbReference type="AlphaFoldDB" id="A0A2S8G4A2"/>
<feature type="transmembrane region" description="Helical" evidence="12">
    <location>
        <begin position="285"/>
        <end position="313"/>
    </location>
</feature>
<evidence type="ECO:0000256" key="9">
    <source>
        <dbReference type="ARBA" id="ARBA00023136"/>
    </source>
</evidence>
<dbReference type="Proteomes" id="UP000240009">
    <property type="component" value="Unassembled WGS sequence"/>
</dbReference>
<evidence type="ECO:0000256" key="11">
    <source>
        <dbReference type="ARBA" id="ARBA00023444"/>
    </source>
</evidence>
<comment type="pathway">
    <text evidence="11">Porphyrin-containing compound metabolism.</text>
</comment>